<dbReference type="EMBL" id="MGFH01000153">
    <property type="protein sequence ID" value="OGM03917.1"/>
    <property type="molecule type" value="Genomic_DNA"/>
</dbReference>
<dbReference type="STRING" id="1817813.A2008_03365"/>
<dbReference type="InterPro" id="IPR009019">
    <property type="entry name" value="KH_sf_prok-type"/>
</dbReference>
<dbReference type="InterPro" id="IPR020627">
    <property type="entry name" value="KhpA"/>
</dbReference>
<dbReference type="Gene3D" id="3.30.300.20">
    <property type="match status" value="1"/>
</dbReference>
<comment type="caution">
    <text evidence="4">The sequence shown here is derived from an EMBL/GenBank/DDBJ whole genome shotgun (WGS) entry which is preliminary data.</text>
</comment>
<dbReference type="CDD" id="cd22533">
    <property type="entry name" value="KH-II_YlqC-like"/>
    <property type="match status" value="1"/>
</dbReference>
<protein>
    <recommendedName>
        <fullName evidence="3">RNA-binding protein KhpA</fullName>
    </recommendedName>
    <alternativeName>
        <fullName evidence="3">KH-domain protein A</fullName>
    </alternativeName>
</protein>
<dbReference type="NCBIfam" id="NF002201">
    <property type="entry name" value="PRK01064.1"/>
    <property type="match status" value="1"/>
</dbReference>
<comment type="subcellular location">
    <subcellularLocation>
        <location evidence="3">Cytoplasm</location>
    </subcellularLocation>
</comment>
<dbReference type="AlphaFoldDB" id="A0A1F7WMZ5"/>
<proteinExistence type="inferred from homology"/>
<dbReference type="GO" id="GO:0003723">
    <property type="term" value="F:RNA binding"/>
    <property type="evidence" value="ECO:0007669"/>
    <property type="project" value="UniProtKB-UniRule"/>
</dbReference>
<comment type="function">
    <text evidence="3">A probable RNA chaperone. Forms a complex with KhpB which binds to cellular RNA and controls its expression. Plays a role in peptidoglycan (PG) homeostasis and cell length regulation.</text>
</comment>
<keyword evidence="2 3" id="KW-0694">RNA-binding</keyword>
<accession>A0A1F7WMZ5</accession>
<name>A0A1F7WMZ5_9BACT</name>
<evidence type="ECO:0000256" key="3">
    <source>
        <dbReference type="HAMAP-Rule" id="MF_00088"/>
    </source>
</evidence>
<reference evidence="4 5" key="1">
    <citation type="journal article" date="2016" name="Nat. Commun.">
        <title>Thousands of microbial genomes shed light on interconnected biogeochemical processes in an aquifer system.</title>
        <authorList>
            <person name="Anantharaman K."/>
            <person name="Brown C.T."/>
            <person name="Hug L.A."/>
            <person name="Sharon I."/>
            <person name="Castelle C.J."/>
            <person name="Probst A.J."/>
            <person name="Thomas B.C."/>
            <person name="Singh A."/>
            <person name="Wilkins M.J."/>
            <person name="Karaoz U."/>
            <person name="Brodie E.L."/>
            <person name="Williams K.H."/>
            <person name="Hubbard S.S."/>
            <person name="Banfield J.F."/>
        </authorList>
    </citation>
    <scope>NUCLEOTIDE SEQUENCE [LARGE SCALE GENOMIC DNA]</scope>
</reference>
<evidence type="ECO:0000313" key="4">
    <source>
        <dbReference type="EMBL" id="OGM03917.1"/>
    </source>
</evidence>
<keyword evidence="1 3" id="KW-0963">Cytoplasm</keyword>
<gene>
    <name evidence="3" type="primary">khpA</name>
    <name evidence="4" type="ORF">A2008_03365</name>
</gene>
<dbReference type="PROSITE" id="PS50084">
    <property type="entry name" value="KH_TYPE_1"/>
    <property type="match status" value="1"/>
</dbReference>
<keyword evidence="3" id="KW-0133">Cell shape</keyword>
<keyword evidence="3" id="KW-0143">Chaperone</keyword>
<dbReference type="Pfam" id="PF13083">
    <property type="entry name" value="KH_KhpA-B"/>
    <property type="match status" value="1"/>
</dbReference>
<dbReference type="PANTHER" id="PTHR34654">
    <property type="entry name" value="UPF0109 PROTEIN SCO5592"/>
    <property type="match status" value="1"/>
</dbReference>
<dbReference type="InterPro" id="IPR015946">
    <property type="entry name" value="KH_dom-like_a/b"/>
</dbReference>
<comment type="similarity">
    <text evidence="3">Belongs to the KhpA RNA-binding protein family.</text>
</comment>
<dbReference type="HAMAP" id="MF_00088">
    <property type="entry name" value="KhpA"/>
    <property type="match status" value="1"/>
</dbReference>
<dbReference type="GO" id="GO:0071555">
    <property type="term" value="P:cell wall organization"/>
    <property type="evidence" value="ECO:0007669"/>
    <property type="project" value="UniProtKB-KW"/>
</dbReference>
<comment type="subunit">
    <text evidence="3">Forms a complex with KhpB.</text>
</comment>
<evidence type="ECO:0000313" key="5">
    <source>
        <dbReference type="Proteomes" id="UP000178735"/>
    </source>
</evidence>
<keyword evidence="3" id="KW-0961">Cell wall biogenesis/degradation</keyword>
<organism evidence="4 5">
    <name type="scientific">Candidatus Wallbacteria bacterium GWC2_49_35</name>
    <dbReference type="NCBI Taxonomy" id="1817813"/>
    <lineage>
        <taxon>Bacteria</taxon>
        <taxon>Candidatus Walliibacteriota</taxon>
    </lineage>
</organism>
<sequence>MKELITLIIKSLVDHTDQIEIKEISGEKTLMYEVKVATEDVGKIIGKHGRTINAIRTLLRSSMSKDNKKVILEVLQ</sequence>
<evidence type="ECO:0000256" key="1">
    <source>
        <dbReference type="ARBA" id="ARBA00022490"/>
    </source>
</evidence>
<dbReference type="Proteomes" id="UP000178735">
    <property type="component" value="Unassembled WGS sequence"/>
</dbReference>
<dbReference type="GO" id="GO:0005737">
    <property type="term" value="C:cytoplasm"/>
    <property type="evidence" value="ECO:0007669"/>
    <property type="project" value="UniProtKB-SubCell"/>
</dbReference>
<dbReference type="GO" id="GO:0009252">
    <property type="term" value="P:peptidoglycan biosynthetic process"/>
    <property type="evidence" value="ECO:0007669"/>
    <property type="project" value="UniProtKB-UniRule"/>
</dbReference>
<evidence type="ECO:0000256" key="2">
    <source>
        <dbReference type="ARBA" id="ARBA00022884"/>
    </source>
</evidence>
<dbReference type="SUPFAM" id="SSF54814">
    <property type="entry name" value="Prokaryotic type KH domain (KH-domain type II)"/>
    <property type="match status" value="1"/>
</dbReference>
<dbReference type="GO" id="GO:0008360">
    <property type="term" value="P:regulation of cell shape"/>
    <property type="evidence" value="ECO:0007669"/>
    <property type="project" value="UniProtKB-KW"/>
</dbReference>
<dbReference type="PANTHER" id="PTHR34654:SF1">
    <property type="entry name" value="RNA-BINDING PROTEIN KHPA"/>
    <property type="match status" value="1"/>
</dbReference>